<proteinExistence type="predicted"/>
<dbReference type="Proteomes" id="UP000092659">
    <property type="component" value="Chromosome"/>
</dbReference>
<dbReference type="PANTHER" id="PTHR16305">
    <property type="entry name" value="TESTICULAR SOLUBLE ADENYLYL CYCLASE"/>
    <property type="match status" value="1"/>
</dbReference>
<name>A0A1B1AWZ6_9ACTN</name>
<dbReference type="PROSITE" id="PS50043">
    <property type="entry name" value="HTH_LUXR_2"/>
    <property type="match status" value="1"/>
</dbReference>
<evidence type="ECO:0000256" key="2">
    <source>
        <dbReference type="ARBA" id="ARBA00022840"/>
    </source>
</evidence>
<feature type="region of interest" description="Disordered" evidence="3">
    <location>
        <begin position="41"/>
        <end position="82"/>
    </location>
</feature>
<dbReference type="PRINTS" id="PR00038">
    <property type="entry name" value="HTHLUXR"/>
</dbReference>
<evidence type="ECO:0000256" key="3">
    <source>
        <dbReference type="SAM" id="MobiDB-lite"/>
    </source>
</evidence>
<dbReference type="Pfam" id="PF00196">
    <property type="entry name" value="GerE"/>
    <property type="match status" value="1"/>
</dbReference>
<dbReference type="PANTHER" id="PTHR16305:SF35">
    <property type="entry name" value="TRANSCRIPTIONAL ACTIVATOR DOMAIN"/>
    <property type="match status" value="1"/>
</dbReference>
<dbReference type="GO" id="GO:0004016">
    <property type="term" value="F:adenylate cyclase activity"/>
    <property type="evidence" value="ECO:0007669"/>
    <property type="project" value="TreeGrafter"/>
</dbReference>
<keyword evidence="1" id="KW-0547">Nucleotide-binding</keyword>
<gene>
    <name evidence="5" type="ORF">AVL59_16815</name>
</gene>
<keyword evidence="2" id="KW-0067">ATP-binding</keyword>
<evidence type="ECO:0000313" key="6">
    <source>
        <dbReference type="Proteomes" id="UP000092659"/>
    </source>
</evidence>
<dbReference type="STRING" id="68214.AVL59_16815"/>
<dbReference type="CDD" id="cd06170">
    <property type="entry name" value="LuxR_C_like"/>
    <property type="match status" value="1"/>
</dbReference>
<dbReference type="InterPro" id="IPR036388">
    <property type="entry name" value="WH-like_DNA-bd_sf"/>
</dbReference>
<evidence type="ECO:0000313" key="5">
    <source>
        <dbReference type="EMBL" id="ANP51065.1"/>
    </source>
</evidence>
<dbReference type="KEGG" id="sgs:AVL59_16815"/>
<dbReference type="PROSITE" id="PS00622">
    <property type="entry name" value="HTH_LUXR_1"/>
    <property type="match status" value="1"/>
</dbReference>
<evidence type="ECO:0000256" key="1">
    <source>
        <dbReference type="ARBA" id="ARBA00022741"/>
    </source>
</evidence>
<dbReference type="SUPFAM" id="SSF46894">
    <property type="entry name" value="C-terminal effector domain of the bipartite response regulators"/>
    <property type="match status" value="1"/>
</dbReference>
<dbReference type="AlphaFoldDB" id="A0A1B1AWZ6"/>
<dbReference type="GO" id="GO:0003677">
    <property type="term" value="F:DNA binding"/>
    <property type="evidence" value="ECO:0007669"/>
    <property type="project" value="InterPro"/>
</dbReference>
<dbReference type="EMBL" id="CP016279">
    <property type="protein sequence ID" value="ANP51065.1"/>
    <property type="molecule type" value="Genomic_DNA"/>
</dbReference>
<evidence type="ECO:0000259" key="4">
    <source>
        <dbReference type="PROSITE" id="PS50043"/>
    </source>
</evidence>
<organism evidence="5 6">
    <name type="scientific">Streptomyces griseochromogenes</name>
    <dbReference type="NCBI Taxonomy" id="68214"/>
    <lineage>
        <taxon>Bacteria</taxon>
        <taxon>Bacillati</taxon>
        <taxon>Actinomycetota</taxon>
        <taxon>Actinomycetes</taxon>
        <taxon>Kitasatosporales</taxon>
        <taxon>Streptomycetaceae</taxon>
        <taxon>Streptomyces</taxon>
    </lineage>
</organism>
<reference evidence="5 6" key="1">
    <citation type="submission" date="2016-06" db="EMBL/GenBank/DDBJ databases">
        <title>Complete genome sequence of Streptomyces griseochromogenes ATCC 14511, the Blasticidin S producer.</title>
        <authorList>
            <person name="Wu L."/>
        </authorList>
    </citation>
    <scope>NUCLEOTIDE SEQUENCE [LARGE SCALE GENOMIC DNA]</scope>
    <source>
        <strain evidence="5 6">ATCC 14511</strain>
    </source>
</reference>
<dbReference type="GO" id="GO:0006355">
    <property type="term" value="P:regulation of DNA-templated transcription"/>
    <property type="evidence" value="ECO:0007669"/>
    <property type="project" value="InterPro"/>
</dbReference>
<accession>A0A1B1AWZ6</accession>
<dbReference type="Gene3D" id="1.10.10.10">
    <property type="entry name" value="Winged helix-like DNA-binding domain superfamily/Winged helix DNA-binding domain"/>
    <property type="match status" value="1"/>
</dbReference>
<dbReference type="GO" id="GO:0005737">
    <property type="term" value="C:cytoplasm"/>
    <property type="evidence" value="ECO:0007669"/>
    <property type="project" value="TreeGrafter"/>
</dbReference>
<dbReference type="GO" id="GO:0005524">
    <property type="term" value="F:ATP binding"/>
    <property type="evidence" value="ECO:0007669"/>
    <property type="project" value="UniProtKB-KW"/>
</dbReference>
<protein>
    <recommendedName>
        <fullName evidence="4">HTH luxR-type domain-containing protein</fullName>
    </recommendedName>
</protein>
<sequence length="923" mass="97677">MLVSGEAGTGKTRFIEWLVTLPELCRVPRLNVAFTGSGAVVRQEPAPPAGTAPAAGGVRFERPPGRPQAGALAPPRSNPLGAPALRELADSLDTGAPTLLVVEDVHLADEQDAYPLRKLLARPLAGLRAVLTYRPEELATPGLVLGAPVGYPAGLGIVQLRLGPLGEAEVRQMATKALGEDRCSARFVARLHNRSGGIAQVVADLLAELKKAGPLPGPEATPAGLDRLTARDVDEAPVPVRRAELVLGRMAALGEEPRRVVRAAAVLNEAASEDELISVAALPTGSGRVALTAALSHAVLHEVSVGQYGFRLPMEATAVYQLMPGPVRGEMHRRAAEALTVRHPEPWARLARHQLASGQIEDWLRSVENAALRAVEARNHQLAITLLEDTLAHAQVRQSNRSRLALLLARNAYNGLRSDQTVEVLRRLVDDEALPVAARGEIRLELGLLLGNQIGRDSEGRAELIKAVEELSTRPALAARAMAALALPYWPAGSLADNLAWLARAEATAAGSGDEVIQAAVTANRLTVLLSMGDPDGWQLLEELPRDDEDPLILHHSARGVSNAGDAAIWLGEYAQARELLAEAPKLGTLVGDLYLQQMASAKSLIQDLMSGHWAGLAVRARAVLAEAGEMPLIAGHAGLVLGLLAVAKGDWSQVAGWLSGSALTGDEGAVPLVAAAAGGRIRLALARQDLGAAAREAAEAWGRLQAKSVWVWAAELAPWAVEATIRAEELGTARAMVDEFAAGIADRQAPAADAALMWCRALLAEADGELTGAAEYFWRTCTRYQTLPRPYEAALAAEASGRCALASSPETAAGISELSAAANELEALGATWDVARVRAQLRAHPGSERRRRGRRGYGDRLSPREQEVAQLVGAGLSNREIAITLFLSPRTVEQHVARACKKLGVLSRHDLATVSHNGDTSG</sequence>
<feature type="region of interest" description="Disordered" evidence="3">
    <location>
        <begin position="844"/>
        <end position="863"/>
    </location>
</feature>
<dbReference type="SMART" id="SM00421">
    <property type="entry name" value="HTH_LUXR"/>
    <property type="match status" value="1"/>
</dbReference>
<dbReference type="InterPro" id="IPR016032">
    <property type="entry name" value="Sig_transdc_resp-reg_C-effctor"/>
</dbReference>
<feature type="domain" description="HTH luxR-type" evidence="4">
    <location>
        <begin position="855"/>
        <end position="920"/>
    </location>
</feature>
<dbReference type="InterPro" id="IPR000792">
    <property type="entry name" value="Tscrpt_reg_LuxR_C"/>
</dbReference>